<dbReference type="InterPro" id="IPR008775">
    <property type="entry name" value="Phytyl_CoA_dOase-like"/>
</dbReference>
<dbReference type="eggNOG" id="ENOG502SUVA">
    <property type="taxonomic scope" value="Eukaryota"/>
</dbReference>
<dbReference type="AlphaFoldDB" id="A0A1Y5IAQ0"/>
<proteinExistence type="predicted"/>
<dbReference type="SUPFAM" id="SSF51197">
    <property type="entry name" value="Clavaminate synthase-like"/>
    <property type="match status" value="1"/>
</dbReference>
<dbReference type="EMBL" id="KZ155782">
    <property type="protein sequence ID" value="OUS46660.1"/>
    <property type="molecule type" value="Genomic_DNA"/>
</dbReference>
<reference evidence="1" key="1">
    <citation type="submission" date="2017-04" db="EMBL/GenBank/DDBJ databases">
        <title>Population genomics of picophytoplankton unveils novel chromosome hypervariability.</title>
        <authorList>
            <consortium name="DOE Joint Genome Institute"/>
            <person name="Blanc-Mathieu R."/>
            <person name="Krasovec M."/>
            <person name="Hebrard M."/>
            <person name="Yau S."/>
            <person name="Desgranges E."/>
            <person name="Martin J."/>
            <person name="Schackwitz W."/>
            <person name="Kuo A."/>
            <person name="Salin G."/>
            <person name="Donnadieu C."/>
            <person name="Desdevises Y."/>
            <person name="Sanchez-Ferandin S."/>
            <person name="Moreau H."/>
            <person name="Rivals E."/>
            <person name="Grigoriev I.V."/>
            <person name="Grimsley N."/>
            <person name="Eyre-Walker A."/>
            <person name="Piganeau G."/>
        </authorList>
    </citation>
    <scope>NUCLEOTIDE SEQUENCE [LARGE SCALE GENOMIC DNA]</scope>
    <source>
        <strain evidence="1">RCC 1115</strain>
    </source>
</reference>
<protein>
    <recommendedName>
        <fullName evidence="2">Phytanoyl-CoA dioxygenase</fullName>
    </recommendedName>
</protein>
<sequence length="822" mass="88061">MPSDPPGTSSDDVVSNARCLRDLLPLLSLENAHERAAASEKLLELEFGDDARGVPWALALCASGCVTPLLRSIQRVKRDVETLAPIEGDVECVAGDAALLVLSELANVAAGLLESEGYQLEACESTGKALFVDVQSGMASEVAPGLRCSKGMDREDASALRLLIETLTLVTPIGVDARTGKLAWSVEIIDHVPMRDDGARPEVSVIDMAVEGGSVGELTRALVIGPWRGSDGDVDAEKDPNEPLGLALDSWRDATYVAGALSGAGTVLRRVLVCGCAGGAVPTFLTRYCPEASVVVDVVESDEVLVELSETHFGLACARMRADENGSSGRCHSDVRVWCEDFVQWGRRSAAAAIRYDAILGRFPSDAPVKDIWDIICALLADDGVAALSSCEGDAAEAMTTEDESRVRLLRDPENMTFEDVGDRPEKRARASVASDVRAQDVVCYFASSPGDDVFDPATWMECATKKLGEAVERFPYRVAGCDIHGCVTVLDYAERDANNEANGIGRIDASNAAWDAFDDGPMAHSNAENVFDAEYWNAILSAHGCSISNGSDSHFDEVDTSATVRHIDTLHDEGYVWGDVIIPSEQTTALRRGIEALVDAKWPPACVFVSDVAWQVIDALFAHAEALLGGECVLEPSVAAFKLEKDASGKRYIGNNFGVPHRDYSRDDAVDEDGRAQVLSLWLPLNRVTETSGCMFVVSKKDDADGGMSDAAKTAPEVPRGAARALAPVDPGSLLAWAGNIIHWGSACALDSPDAPRMSVAFVFRRRGDAERRADARCPPLTRADARSASLERRLAVIRHALGVFEHWYGDAADVRAKLSA</sequence>
<dbReference type="Pfam" id="PF05721">
    <property type="entry name" value="PhyH"/>
    <property type="match status" value="1"/>
</dbReference>
<evidence type="ECO:0000313" key="1">
    <source>
        <dbReference type="EMBL" id="OUS46660.1"/>
    </source>
</evidence>
<dbReference type="Gene3D" id="3.40.50.150">
    <property type="entry name" value="Vaccinia Virus protein VP39"/>
    <property type="match status" value="1"/>
</dbReference>
<dbReference type="InterPro" id="IPR029063">
    <property type="entry name" value="SAM-dependent_MTases_sf"/>
</dbReference>
<organism evidence="1">
    <name type="scientific">Ostreococcus tauri</name>
    <name type="common">Marine green alga</name>
    <dbReference type="NCBI Taxonomy" id="70448"/>
    <lineage>
        <taxon>Eukaryota</taxon>
        <taxon>Viridiplantae</taxon>
        <taxon>Chlorophyta</taxon>
        <taxon>Mamiellophyceae</taxon>
        <taxon>Mamiellales</taxon>
        <taxon>Bathycoccaceae</taxon>
        <taxon>Ostreococcus</taxon>
    </lineage>
</organism>
<dbReference type="Gene3D" id="2.60.120.620">
    <property type="entry name" value="q2cbj1_9rhob like domain"/>
    <property type="match status" value="1"/>
</dbReference>
<evidence type="ECO:0008006" key="2">
    <source>
        <dbReference type="Google" id="ProtNLM"/>
    </source>
</evidence>
<accession>A0A1Y5IAQ0</accession>
<dbReference type="SUPFAM" id="SSF53335">
    <property type="entry name" value="S-adenosyl-L-methionine-dependent methyltransferases"/>
    <property type="match status" value="1"/>
</dbReference>
<name>A0A1Y5IAQ0_OSTTA</name>
<dbReference type="Proteomes" id="UP000195557">
    <property type="component" value="Unassembled WGS sequence"/>
</dbReference>
<gene>
    <name evidence="1" type="ORF">BE221DRAFT_94647</name>
</gene>